<dbReference type="EMBL" id="JXCL01000007">
    <property type="protein sequence ID" value="KIL23742.1"/>
    <property type="molecule type" value="Genomic_DNA"/>
</dbReference>
<comment type="subcellular location">
    <subcellularLocation>
        <location evidence="1">Secreted</location>
    </subcellularLocation>
</comment>
<dbReference type="InterPro" id="IPR006829">
    <property type="entry name" value="LXG_dom"/>
</dbReference>
<dbReference type="Pfam" id="PF14449">
    <property type="entry name" value="PT-TG"/>
    <property type="match status" value="1"/>
</dbReference>
<evidence type="ECO:0000313" key="6">
    <source>
        <dbReference type="EMBL" id="KIL23742.1"/>
    </source>
</evidence>
<gene>
    <name evidence="6" type="ORF">B4127_2675</name>
</gene>
<feature type="coiled-coil region" evidence="4">
    <location>
        <begin position="195"/>
        <end position="225"/>
    </location>
</feature>
<feature type="domain" description="LXG" evidence="5">
    <location>
        <begin position="1"/>
        <end position="209"/>
    </location>
</feature>
<evidence type="ECO:0000259" key="5">
    <source>
        <dbReference type="PROSITE" id="PS51756"/>
    </source>
</evidence>
<dbReference type="PANTHER" id="PTHR34976:SF2">
    <property type="entry name" value="TYPE VII SECRETION SYSTEM PROTEIN ESSD"/>
    <property type="match status" value="1"/>
</dbReference>
<evidence type="ECO:0000256" key="3">
    <source>
        <dbReference type="ARBA" id="ARBA00034117"/>
    </source>
</evidence>
<evidence type="ECO:0000313" key="7">
    <source>
        <dbReference type="Proteomes" id="UP000031978"/>
    </source>
</evidence>
<organism evidence="6 7">
    <name type="scientific">Bacillus pumilus</name>
    <name type="common">Bacillus mesentericus</name>
    <dbReference type="NCBI Taxonomy" id="1408"/>
    <lineage>
        <taxon>Bacteria</taxon>
        <taxon>Bacillati</taxon>
        <taxon>Bacillota</taxon>
        <taxon>Bacilli</taxon>
        <taxon>Bacillales</taxon>
        <taxon>Bacillaceae</taxon>
        <taxon>Bacillus</taxon>
    </lineage>
</organism>
<keyword evidence="2" id="KW-0964">Secreted</keyword>
<proteinExistence type="inferred from homology"/>
<comment type="caution">
    <text evidence="6">The sequence shown here is derived from an EMBL/GenBank/DDBJ whole genome shotgun (WGS) entry which is preliminary data.</text>
</comment>
<dbReference type="AlphaFoldDB" id="A0AB34QYI8"/>
<reference evidence="6 7" key="1">
    <citation type="submission" date="2014-12" db="EMBL/GenBank/DDBJ databases">
        <title>Draft Genome Sequences of Five Spore-Forming Food Isolates of Bacillus pumilus.</title>
        <authorList>
            <person name="de Jong A."/>
            <person name="van Heel A.J."/>
            <person name="Montalban-Lopez M."/>
            <person name="Krawczyk A.O."/>
            <person name="Berendsen E.M."/>
            <person name="Wells-Bennik M."/>
            <person name="Kuipers O.P."/>
        </authorList>
    </citation>
    <scope>NUCLEOTIDE SEQUENCE [LARGE SCALE GENOMIC DNA]</scope>
    <source>
        <strain evidence="6 7">B4127</strain>
    </source>
</reference>
<name>A0AB34QYI8_BACPU</name>
<dbReference type="PANTHER" id="PTHR34976">
    <property type="entry name" value="RIBONUCLEASE YQCG-RELATED"/>
    <property type="match status" value="1"/>
</dbReference>
<evidence type="ECO:0000256" key="2">
    <source>
        <dbReference type="ARBA" id="ARBA00022525"/>
    </source>
</evidence>
<dbReference type="PROSITE" id="PS51756">
    <property type="entry name" value="LXG"/>
    <property type="match status" value="1"/>
</dbReference>
<dbReference type="Proteomes" id="UP000031978">
    <property type="component" value="Unassembled WGS sequence"/>
</dbReference>
<dbReference type="GO" id="GO:0005576">
    <property type="term" value="C:extracellular region"/>
    <property type="evidence" value="ECO:0007669"/>
    <property type="project" value="UniProtKB-SubCell"/>
</dbReference>
<dbReference type="Pfam" id="PF04740">
    <property type="entry name" value="LXG"/>
    <property type="match status" value="1"/>
</dbReference>
<keyword evidence="4" id="KW-0175">Coiled coil</keyword>
<dbReference type="InterPro" id="IPR051768">
    <property type="entry name" value="Bact_secretion_toxin"/>
</dbReference>
<sequence length="548" mass="60226">MVDLKKALQGVANLGDDFTGKGADNIKSFYKELSGNVDMFISFIDKQIAFHEGVSGTLDDTSFGGDTFVEEHFLDNAVHMGIKNAKSIVKDQKNALKTIFEDIDDLISLEVFDSQTFDEKIEDAEDERKKTVKDLSELDQNLKDEYSLSETEEKATMALYAEMMNATNDGKSISPMNFDKKAFQDSEIYKAKSDIEKQTAEYLKIKKEQEEAREIAKEQEALANRPWYEKALDYGGNIVNELTGVNDAKRAATGIDPITGEELTAGQRVAAGGMAAAGYIPIVGWAGRIFKGGKAVYKTTQATSAAVRAVDIYKTSQKSFDALKTSQKGLYGLTATNGFSEAITGRDMFGNKISKEQQQASMNAALGMLLPLGAKGFHGKMGIKGIDDASLTNKSNLYRGDSLLHSPTRPNGIGKPHISSSGDLVPASKEGLYKGREVTVTEHILGGYRKGAKSNSPYTSFTNNKNVIGNYGENAIELNISALRKDIQSGKLKDVVILSPKQIQKLIERDVISSDFWKKRAINWTKRDNEYLIKGEVPSQYIKVSPKE</sequence>
<dbReference type="InterPro" id="IPR027797">
    <property type="entry name" value="PT-TG_dom"/>
</dbReference>
<accession>A0AB34QYI8</accession>
<comment type="similarity">
    <text evidence="3">In the N-terminal section; belongs to the LXG family.</text>
</comment>
<protein>
    <recommendedName>
        <fullName evidence="5">LXG domain-containing protein</fullName>
    </recommendedName>
</protein>
<evidence type="ECO:0000256" key="1">
    <source>
        <dbReference type="ARBA" id="ARBA00004613"/>
    </source>
</evidence>
<evidence type="ECO:0000256" key="4">
    <source>
        <dbReference type="SAM" id="Coils"/>
    </source>
</evidence>